<organism evidence="2 3">
    <name type="scientific">Kitasatospora cheerisanensis KCTC 2395</name>
    <dbReference type="NCBI Taxonomy" id="1348663"/>
    <lineage>
        <taxon>Bacteria</taxon>
        <taxon>Bacillati</taxon>
        <taxon>Actinomycetota</taxon>
        <taxon>Actinomycetes</taxon>
        <taxon>Kitasatosporales</taxon>
        <taxon>Streptomycetaceae</taxon>
        <taxon>Kitasatospora</taxon>
    </lineage>
</organism>
<gene>
    <name evidence="2" type="ORF">KCH_53090</name>
</gene>
<dbReference type="AlphaFoldDB" id="A0A066YSI5"/>
<proteinExistence type="predicted"/>
<name>A0A066YSI5_9ACTN</name>
<feature type="region of interest" description="Disordered" evidence="1">
    <location>
        <begin position="308"/>
        <end position="402"/>
    </location>
</feature>
<accession>A0A066YSI5</accession>
<comment type="caution">
    <text evidence="2">The sequence shown here is derived from an EMBL/GenBank/DDBJ whole genome shotgun (WGS) entry which is preliminary data.</text>
</comment>
<dbReference type="Proteomes" id="UP000027178">
    <property type="component" value="Unassembled WGS sequence"/>
</dbReference>
<sequence>MPAFGRALNLAGGLRLTAAQLDAATAGPGRITELAADRVDRPDGLSGEEPQDTLTVLLGDAGSGRSTELAALAVRRAGAAEPLPTLWLRGADLAPGDGSLDDALRRRLAAAAHRSGLPEASPAELAERCADGGRPLLVVLDGPEEAPLALSAAWLAAGLEWLRAHRARALVACRPDGWEQLGPWRTAARALWLGPLTDDAAARAARRYGLPEGFLGPAERGHPLALRLAGDLRAAGVHGPVADRAELFDGWLDLACLTVARRVAQASGGQRRHRRGGPVPTGEDARQVRRLAAVAAGRLHEAARLMLGAGDGRCPPRSSTGCSRPRAAGRGPSARSTCWSRRVPATGPATRRGGSGCRACTWTSARRCASCSPRTAGRPAPPGPGPPGWRRCPRRRSRPPRA</sequence>
<feature type="compositionally biased region" description="Low complexity" evidence="1">
    <location>
        <begin position="323"/>
        <end position="336"/>
    </location>
</feature>
<dbReference type="eggNOG" id="COG0265">
    <property type="taxonomic scope" value="Bacteria"/>
</dbReference>
<feature type="compositionally biased region" description="Basic residues" evidence="1">
    <location>
        <begin position="391"/>
        <end position="402"/>
    </location>
</feature>
<evidence type="ECO:0000256" key="1">
    <source>
        <dbReference type="SAM" id="MobiDB-lite"/>
    </source>
</evidence>
<feature type="region of interest" description="Disordered" evidence="1">
    <location>
        <begin position="266"/>
        <end position="285"/>
    </location>
</feature>
<evidence type="ECO:0000313" key="3">
    <source>
        <dbReference type="Proteomes" id="UP000027178"/>
    </source>
</evidence>
<reference evidence="2 3" key="1">
    <citation type="submission" date="2014-05" db="EMBL/GenBank/DDBJ databases">
        <title>Draft Genome Sequence of Kitasatospora cheerisanensis KCTC 2395.</title>
        <authorList>
            <person name="Nam D.H."/>
        </authorList>
    </citation>
    <scope>NUCLEOTIDE SEQUENCE [LARGE SCALE GENOMIC DNA]</scope>
    <source>
        <strain evidence="2 3">KCTC 2395</strain>
    </source>
</reference>
<dbReference type="PATRIC" id="fig|1348663.4.peg.5138"/>
<protein>
    <submittedName>
        <fullName evidence="2">Uncharacterized protein</fullName>
    </submittedName>
</protein>
<evidence type="ECO:0000313" key="2">
    <source>
        <dbReference type="EMBL" id="KDN82949.1"/>
    </source>
</evidence>
<keyword evidence="3" id="KW-1185">Reference proteome</keyword>
<dbReference type="HOGENOM" id="CLU_684726_0_0_11"/>
<dbReference type="eggNOG" id="COG5635">
    <property type="taxonomic scope" value="Bacteria"/>
</dbReference>
<dbReference type="EMBL" id="JNBY01000098">
    <property type="protein sequence ID" value="KDN82949.1"/>
    <property type="molecule type" value="Genomic_DNA"/>
</dbReference>